<keyword evidence="1 3" id="KW-0732">Signal</keyword>
<dbReference type="CDD" id="cd12797">
    <property type="entry name" value="M23_peptidase"/>
    <property type="match status" value="1"/>
</dbReference>
<name>A0A1H3VXX5_9FLAO</name>
<dbReference type="GO" id="GO:0004222">
    <property type="term" value="F:metalloendopeptidase activity"/>
    <property type="evidence" value="ECO:0007669"/>
    <property type="project" value="TreeGrafter"/>
</dbReference>
<dbReference type="PANTHER" id="PTHR21666">
    <property type="entry name" value="PEPTIDASE-RELATED"/>
    <property type="match status" value="1"/>
</dbReference>
<dbReference type="InterPro" id="IPR011055">
    <property type="entry name" value="Dup_hybrid_motif"/>
</dbReference>
<organism evidence="5 6">
    <name type="scientific">Psychroflexus halocasei</name>
    <dbReference type="NCBI Taxonomy" id="908615"/>
    <lineage>
        <taxon>Bacteria</taxon>
        <taxon>Pseudomonadati</taxon>
        <taxon>Bacteroidota</taxon>
        <taxon>Flavobacteriia</taxon>
        <taxon>Flavobacteriales</taxon>
        <taxon>Flavobacteriaceae</taxon>
        <taxon>Psychroflexus</taxon>
    </lineage>
</organism>
<dbReference type="InterPro" id="IPR016047">
    <property type="entry name" value="M23ase_b-sheet_dom"/>
</dbReference>
<keyword evidence="5" id="KW-0378">Hydrolase</keyword>
<protein>
    <submittedName>
        <fullName evidence="5">Septal ring factor EnvC, activator of murein hydrolases AmiA and AmiB</fullName>
    </submittedName>
</protein>
<dbReference type="Gene3D" id="6.10.250.3150">
    <property type="match status" value="1"/>
</dbReference>
<dbReference type="Pfam" id="PF01551">
    <property type="entry name" value="Peptidase_M23"/>
    <property type="match status" value="1"/>
</dbReference>
<gene>
    <name evidence="5" type="ORF">SAMN05421540_101310</name>
</gene>
<dbReference type="PANTHER" id="PTHR21666:SF289">
    <property type="entry name" value="L-ALA--D-GLU ENDOPEPTIDASE"/>
    <property type="match status" value="1"/>
</dbReference>
<evidence type="ECO:0000313" key="6">
    <source>
        <dbReference type="Proteomes" id="UP000198820"/>
    </source>
</evidence>
<proteinExistence type="predicted"/>
<dbReference type="AlphaFoldDB" id="A0A1H3VXX5"/>
<dbReference type="RefSeq" id="WP_093238450.1">
    <property type="nucleotide sequence ID" value="NZ_FNQF01000001.1"/>
</dbReference>
<dbReference type="InterPro" id="IPR050570">
    <property type="entry name" value="Cell_wall_metabolism_enzyme"/>
</dbReference>
<dbReference type="EMBL" id="FNQF01000001">
    <property type="protein sequence ID" value="SDZ79044.1"/>
    <property type="molecule type" value="Genomic_DNA"/>
</dbReference>
<accession>A0A1H3VXX5</accession>
<evidence type="ECO:0000256" key="1">
    <source>
        <dbReference type="ARBA" id="ARBA00022729"/>
    </source>
</evidence>
<feature type="coiled-coil region" evidence="2">
    <location>
        <begin position="24"/>
        <end position="114"/>
    </location>
</feature>
<feature type="domain" description="M23ase beta-sheet core" evidence="4">
    <location>
        <begin position="303"/>
        <end position="395"/>
    </location>
</feature>
<keyword evidence="6" id="KW-1185">Reference proteome</keyword>
<evidence type="ECO:0000259" key="4">
    <source>
        <dbReference type="Pfam" id="PF01551"/>
    </source>
</evidence>
<feature type="chain" id="PRO_5011708074" evidence="3">
    <location>
        <begin position="22"/>
        <end position="402"/>
    </location>
</feature>
<evidence type="ECO:0000313" key="5">
    <source>
        <dbReference type="EMBL" id="SDZ79044.1"/>
    </source>
</evidence>
<evidence type="ECO:0000256" key="2">
    <source>
        <dbReference type="SAM" id="Coils"/>
    </source>
</evidence>
<feature type="coiled-coil region" evidence="2">
    <location>
        <begin position="151"/>
        <end position="238"/>
    </location>
</feature>
<reference evidence="5 6" key="1">
    <citation type="submission" date="2016-10" db="EMBL/GenBank/DDBJ databases">
        <authorList>
            <person name="de Groot N.N."/>
        </authorList>
    </citation>
    <scope>NUCLEOTIDE SEQUENCE [LARGE SCALE GENOMIC DNA]</scope>
    <source>
        <strain evidence="5 6">DSM 23581</strain>
    </source>
</reference>
<dbReference type="STRING" id="908615.SAMN05421540_101310"/>
<keyword evidence="2" id="KW-0175">Coiled coil</keyword>
<sequence length="402" mass="46779">MIKLRFFIFFLLLTATTGIFAQTKAELETRRKEIQKEIAEINRILVSTQQKEKSLLEEVEEIQLRITSVEKLVRVYNQEANLITQNINENANRIDRLRTDLSNLKEDYGLMIQESYRSNNQQNRIMFLLSSESFFQAYKRLQYMKQYANYRKQQGEEIQAKTKELQALNDELFKQRKEKESILAENRKAKSELVSDQKNLKSLLAQVKVKEKDFKSEIKDKQKQVAKIDQEIERLIKEAIARENAKSGSKSTTRFKLTPEAKALAKDFSKNKGKLPWPVTSGIVSMRFGKHRHPIVRTTMIESNGVRIDTEKHSNARAIFEGEVSQINKIPGANIAVMIRHGDYITVYNNLDKVYVEKGDTVFRNQDIGRVGKNPSSGKTTLFFQLFKNLKKLNPELWIYKM</sequence>
<evidence type="ECO:0000256" key="3">
    <source>
        <dbReference type="SAM" id="SignalP"/>
    </source>
</evidence>
<dbReference type="SUPFAM" id="SSF51261">
    <property type="entry name" value="Duplicated hybrid motif"/>
    <property type="match status" value="1"/>
</dbReference>
<dbReference type="Proteomes" id="UP000198820">
    <property type="component" value="Unassembled WGS sequence"/>
</dbReference>
<dbReference type="Gene3D" id="2.70.70.10">
    <property type="entry name" value="Glucose Permease (Domain IIA)"/>
    <property type="match status" value="1"/>
</dbReference>
<feature type="signal peptide" evidence="3">
    <location>
        <begin position="1"/>
        <end position="21"/>
    </location>
</feature>